<reference evidence="1" key="1">
    <citation type="submission" date="2023-03" db="EMBL/GenBank/DDBJ databases">
        <title>Chromosome-level genomes of two armyworms, Mythimna separata and Mythimna loreyi, provide insights into the biosynthesis and reception of sex pheromones.</title>
        <authorList>
            <person name="Zhao H."/>
        </authorList>
    </citation>
    <scope>NUCLEOTIDE SEQUENCE</scope>
    <source>
        <strain evidence="1">BeijingLab</strain>
    </source>
</reference>
<keyword evidence="2" id="KW-1185">Reference proteome</keyword>
<proteinExistence type="predicted"/>
<organism evidence="1 2">
    <name type="scientific">Mythimna loreyi</name>
    <dbReference type="NCBI Taxonomy" id="667449"/>
    <lineage>
        <taxon>Eukaryota</taxon>
        <taxon>Metazoa</taxon>
        <taxon>Ecdysozoa</taxon>
        <taxon>Arthropoda</taxon>
        <taxon>Hexapoda</taxon>
        <taxon>Insecta</taxon>
        <taxon>Pterygota</taxon>
        <taxon>Neoptera</taxon>
        <taxon>Endopterygota</taxon>
        <taxon>Lepidoptera</taxon>
        <taxon>Glossata</taxon>
        <taxon>Ditrysia</taxon>
        <taxon>Noctuoidea</taxon>
        <taxon>Noctuidae</taxon>
        <taxon>Noctuinae</taxon>
        <taxon>Hadenini</taxon>
        <taxon>Mythimna</taxon>
    </lineage>
</organism>
<gene>
    <name evidence="1" type="ORF">PYW08_015583</name>
</gene>
<accession>A0ACC2QWL5</accession>
<comment type="caution">
    <text evidence="1">The sequence shown here is derived from an EMBL/GenBank/DDBJ whole genome shotgun (WGS) entry which is preliminary data.</text>
</comment>
<dbReference type="EMBL" id="CM056783">
    <property type="protein sequence ID" value="KAJ8727186.1"/>
    <property type="molecule type" value="Genomic_DNA"/>
</dbReference>
<evidence type="ECO:0000313" key="1">
    <source>
        <dbReference type="EMBL" id="KAJ8727186.1"/>
    </source>
</evidence>
<sequence length="123" mass="13743">MGFHSIYVLCLVVSAAHVVFGELWEFGKTNLPGSLKIVHKEGRMGLFEHTKKIKLPVPQCYVLTYVRVEVKNLISTPEVQFNINTNIVTIHYPTLSSSLSSFDIMGKGVWIPGCSPPARTYYG</sequence>
<dbReference type="Proteomes" id="UP001231649">
    <property type="component" value="Chromosome 7"/>
</dbReference>
<protein>
    <submittedName>
        <fullName evidence="1">Uncharacterized protein</fullName>
    </submittedName>
</protein>
<name>A0ACC2QWL5_9NEOP</name>
<evidence type="ECO:0000313" key="2">
    <source>
        <dbReference type="Proteomes" id="UP001231649"/>
    </source>
</evidence>